<protein>
    <submittedName>
        <fullName evidence="2">Uncharacterized protein</fullName>
    </submittedName>
</protein>
<gene>
    <name evidence="2" type="ORF">EDS130_LOCUS31381</name>
    <name evidence="1" type="ORF">XAT740_LOCUS24070</name>
</gene>
<name>A0A815F7B8_ADIRI</name>
<dbReference type="EMBL" id="CAJNOJ010000230">
    <property type="protein sequence ID" value="CAF1315513.1"/>
    <property type="molecule type" value="Genomic_DNA"/>
</dbReference>
<dbReference type="Proteomes" id="UP000663828">
    <property type="component" value="Unassembled WGS sequence"/>
</dbReference>
<accession>A0A815F7B8</accession>
<dbReference type="InterPro" id="IPR019268">
    <property type="entry name" value="DUF2278"/>
</dbReference>
<comment type="caution">
    <text evidence="2">The sequence shown here is derived from an EMBL/GenBank/DDBJ whole genome shotgun (WGS) entry which is preliminary data.</text>
</comment>
<dbReference type="Proteomes" id="UP000663852">
    <property type="component" value="Unassembled WGS sequence"/>
</dbReference>
<organism evidence="2 4">
    <name type="scientific">Adineta ricciae</name>
    <name type="common">Rotifer</name>
    <dbReference type="NCBI Taxonomy" id="249248"/>
    <lineage>
        <taxon>Eukaryota</taxon>
        <taxon>Metazoa</taxon>
        <taxon>Spiralia</taxon>
        <taxon>Gnathifera</taxon>
        <taxon>Rotifera</taxon>
        <taxon>Eurotatoria</taxon>
        <taxon>Bdelloidea</taxon>
        <taxon>Adinetida</taxon>
        <taxon>Adinetidae</taxon>
        <taxon>Adineta</taxon>
    </lineage>
</organism>
<proteinExistence type="predicted"/>
<dbReference type="OrthoDB" id="10021245at2759"/>
<evidence type="ECO:0000313" key="1">
    <source>
        <dbReference type="EMBL" id="CAF1208668.1"/>
    </source>
</evidence>
<evidence type="ECO:0000313" key="3">
    <source>
        <dbReference type="Proteomes" id="UP000663828"/>
    </source>
</evidence>
<evidence type="ECO:0000313" key="2">
    <source>
        <dbReference type="EMBL" id="CAF1315513.1"/>
    </source>
</evidence>
<sequence length="239" mass="26938">MIAPFDEIFDRTTSFFMSSVEFAKGKIYGVLRARVVADNGEDHSHRTDESHYNLISVDDGQGQTTEQYQINIDIQSLQSANVKCISIDPFNNPSIQFSTVPIGFTALPTADSDGLALDFIRRPIFDLNLLIQSEPLTADQIADRLDGYFKHDKPNVIVFGTKYDDQHVATEQHYGLQRAMKEKKPSRGIDDIHMNQIVGKDGHAYQDGALFIQKENEENSYVALFFCFASQCKTDAEEN</sequence>
<keyword evidence="3" id="KW-1185">Reference proteome</keyword>
<dbReference type="Pfam" id="PF10042">
    <property type="entry name" value="DUF2278"/>
    <property type="match status" value="1"/>
</dbReference>
<evidence type="ECO:0000313" key="4">
    <source>
        <dbReference type="Proteomes" id="UP000663852"/>
    </source>
</evidence>
<dbReference type="AlphaFoldDB" id="A0A815F7B8"/>
<reference evidence="2" key="1">
    <citation type="submission" date="2021-02" db="EMBL/GenBank/DDBJ databases">
        <authorList>
            <person name="Nowell W R."/>
        </authorList>
    </citation>
    <scope>NUCLEOTIDE SEQUENCE</scope>
</reference>
<dbReference type="EMBL" id="CAJNOR010001844">
    <property type="protein sequence ID" value="CAF1208668.1"/>
    <property type="molecule type" value="Genomic_DNA"/>
</dbReference>